<reference evidence="2 3" key="1">
    <citation type="journal article" date="2016" name="Environ. Microbiol.">
        <title>New Methyloceanibacter diversity from North Sea sediments includes methanotroph containing solely the soluble methane monooxygenase.</title>
        <authorList>
            <person name="Vekeman B."/>
            <person name="Kerckhof F.M."/>
            <person name="Cremers G."/>
            <person name="de Vos P."/>
            <person name="Vandamme P."/>
            <person name="Boon N."/>
            <person name="Op den Camp H.J."/>
            <person name="Heylen K."/>
        </authorList>
    </citation>
    <scope>NUCLEOTIDE SEQUENCE [LARGE SCALE GENOMIC DNA]</scope>
    <source>
        <strain evidence="2 3">R-67176</strain>
    </source>
</reference>
<comment type="caution">
    <text evidence="2">The sequence shown here is derived from an EMBL/GenBank/DDBJ whole genome shotgun (WGS) entry which is preliminary data.</text>
</comment>
<name>A0A1E3VVG7_9HYPH</name>
<dbReference type="EMBL" id="LPWE01000001">
    <property type="protein sequence ID" value="ODR97548.1"/>
    <property type="molecule type" value="Genomic_DNA"/>
</dbReference>
<organism evidence="2 3">
    <name type="scientific">Methyloceanibacter stevinii</name>
    <dbReference type="NCBI Taxonomy" id="1774970"/>
    <lineage>
        <taxon>Bacteria</taxon>
        <taxon>Pseudomonadati</taxon>
        <taxon>Pseudomonadota</taxon>
        <taxon>Alphaproteobacteria</taxon>
        <taxon>Hyphomicrobiales</taxon>
        <taxon>Hyphomicrobiaceae</taxon>
        <taxon>Methyloceanibacter</taxon>
    </lineage>
</organism>
<dbReference type="Gene3D" id="3.40.1420.10">
    <property type="entry name" value="Inhibitor of vertebrate lysozyme"/>
    <property type="match status" value="1"/>
</dbReference>
<gene>
    <name evidence="2" type="ORF">AUC70_00575</name>
</gene>
<evidence type="ECO:0000256" key="1">
    <source>
        <dbReference type="SAM" id="SignalP"/>
    </source>
</evidence>
<sequence>MTEFPMRLSFLLALFLSLSSPALAQEAAAPAGPVLGDLLKNPAYFNSWQAIAGGKEAPDWLKEYTQTLDGPPVPSIPVAIDNQTYSLAFTCKPNECEQFQIFVLFAPDGSKAWALMGSPLTGVNWLGEPDERIRAAITAALQK</sequence>
<dbReference type="STRING" id="1774970.AUC70_00575"/>
<accession>A0A1E3VVG7</accession>
<keyword evidence="3" id="KW-1185">Reference proteome</keyword>
<feature type="chain" id="PRO_5009138618" description="Inhibitor of vertebrate lysozyme" evidence="1">
    <location>
        <begin position="25"/>
        <end position="143"/>
    </location>
</feature>
<dbReference type="SUPFAM" id="SSF89872">
    <property type="entry name" value="Inhibitor of vertebrate lysozyme, Ivy"/>
    <property type="match status" value="1"/>
</dbReference>
<keyword evidence="1" id="KW-0732">Signal</keyword>
<proteinExistence type="predicted"/>
<feature type="signal peptide" evidence="1">
    <location>
        <begin position="1"/>
        <end position="24"/>
    </location>
</feature>
<dbReference type="InterPro" id="IPR036501">
    <property type="entry name" value="Inhibitor_vert_lysozyme_sf"/>
</dbReference>
<evidence type="ECO:0000313" key="2">
    <source>
        <dbReference type="EMBL" id="ODR97548.1"/>
    </source>
</evidence>
<protein>
    <recommendedName>
        <fullName evidence="4">Inhibitor of vertebrate lysozyme</fullName>
    </recommendedName>
</protein>
<dbReference type="AlphaFoldDB" id="A0A1E3VVG7"/>
<dbReference type="Pfam" id="PF08816">
    <property type="entry name" value="Ivy"/>
    <property type="match status" value="1"/>
</dbReference>
<dbReference type="Proteomes" id="UP000094172">
    <property type="component" value="Unassembled WGS sequence"/>
</dbReference>
<evidence type="ECO:0000313" key="3">
    <source>
        <dbReference type="Proteomes" id="UP000094172"/>
    </source>
</evidence>
<evidence type="ECO:0008006" key="4">
    <source>
        <dbReference type="Google" id="ProtNLM"/>
    </source>
</evidence>